<dbReference type="Gene3D" id="3.40.50.2000">
    <property type="entry name" value="Glycogen Phosphorylase B"/>
    <property type="match status" value="2"/>
</dbReference>
<gene>
    <name evidence="1" type="ORF">RM530_06565</name>
</gene>
<evidence type="ECO:0000313" key="2">
    <source>
        <dbReference type="Proteomes" id="UP001254608"/>
    </source>
</evidence>
<dbReference type="RefSeq" id="WP_311364422.1">
    <property type="nucleotide sequence ID" value="NZ_JAVRIC010000007.1"/>
</dbReference>
<dbReference type="SUPFAM" id="SSF53756">
    <property type="entry name" value="UDP-Glycosyltransferase/glycogen phosphorylase"/>
    <property type="match status" value="1"/>
</dbReference>
<organism evidence="1 2">
    <name type="scientific">Banduia mediterranea</name>
    <dbReference type="NCBI Taxonomy" id="3075609"/>
    <lineage>
        <taxon>Bacteria</taxon>
        <taxon>Pseudomonadati</taxon>
        <taxon>Pseudomonadota</taxon>
        <taxon>Gammaproteobacteria</taxon>
        <taxon>Nevskiales</taxon>
        <taxon>Algiphilaceae</taxon>
        <taxon>Banduia</taxon>
    </lineage>
</organism>
<keyword evidence="2" id="KW-1185">Reference proteome</keyword>
<dbReference type="EMBL" id="JAVRIC010000007">
    <property type="protein sequence ID" value="MDT0497028.1"/>
    <property type="molecule type" value="Genomic_DNA"/>
</dbReference>
<protein>
    <submittedName>
        <fullName evidence="1">Glycosyltransferase family protein</fullName>
    </submittedName>
</protein>
<sequence length="382" mass="42838">MRIAYGVMGYGRGHAMRTMSVLPSLMKQHEITVFAGGDAYDVLAPLFPTVRIPTIGYVYNSRGSHSLPRSMARNLAPMADLLWRGHGSDCVDREIKSRGIDLVISDSEAWTHRAARRLGLPRISFDHIGIIAYCKPHFPADLWLSGMRDAWGYRQLMGVPERILLSSFYPAEPAYPNTSIVGPMLRDEIKRIKPQNGDYLLAYFNKGDHQYLPHIDRALRLLDMPVVVYGTPLRGQVENLDFRAPSNEWFVHDLAHCRAVLSTAGNQLIGEAIHFGKPFLALPEQAFEQRLNAYMIERMGVGMRAELGTLTPSDIDRFLAQYDYYQSNTSMHAGDGRAQAVQTLLRDIDELGGSQHRKIRNRGVGVRGKDGRRVPLAAARPA</sequence>
<accession>A0ABU2WGM8</accession>
<dbReference type="Proteomes" id="UP001254608">
    <property type="component" value="Unassembled WGS sequence"/>
</dbReference>
<name>A0ABU2WGM8_9GAMM</name>
<proteinExistence type="predicted"/>
<evidence type="ECO:0000313" key="1">
    <source>
        <dbReference type="EMBL" id="MDT0497028.1"/>
    </source>
</evidence>
<comment type="caution">
    <text evidence="1">The sequence shown here is derived from an EMBL/GenBank/DDBJ whole genome shotgun (WGS) entry which is preliminary data.</text>
</comment>
<dbReference type="Pfam" id="PF13528">
    <property type="entry name" value="Glyco_trans_1_3"/>
    <property type="match status" value="1"/>
</dbReference>
<reference evidence="1 2" key="1">
    <citation type="submission" date="2023-09" db="EMBL/GenBank/DDBJ databases">
        <authorList>
            <person name="Rey-Velasco X."/>
        </authorList>
    </citation>
    <scope>NUCLEOTIDE SEQUENCE [LARGE SCALE GENOMIC DNA]</scope>
    <source>
        <strain evidence="1 2">W345</strain>
    </source>
</reference>